<evidence type="ECO:0000256" key="1">
    <source>
        <dbReference type="SAM" id="SignalP"/>
    </source>
</evidence>
<evidence type="ECO:0000313" key="2">
    <source>
        <dbReference type="EMBL" id="MBA2933178.1"/>
    </source>
</evidence>
<comment type="caution">
    <text evidence="2">The sequence shown here is derived from an EMBL/GenBank/DDBJ whole genome shotgun (WGS) entry which is preliminary data.</text>
</comment>
<keyword evidence="1" id="KW-0732">Signal</keyword>
<name>A0A838L6H0_9SPHN</name>
<accession>A0A838L6H0</accession>
<protein>
    <submittedName>
        <fullName evidence="2">Uncharacterized protein</fullName>
    </submittedName>
</protein>
<dbReference type="EMBL" id="JACEIB010000002">
    <property type="protein sequence ID" value="MBA2933178.1"/>
    <property type="molecule type" value="Genomic_DNA"/>
</dbReference>
<feature type="chain" id="PRO_5032958049" evidence="1">
    <location>
        <begin position="22"/>
        <end position="45"/>
    </location>
</feature>
<evidence type="ECO:0000313" key="3">
    <source>
        <dbReference type="Proteomes" id="UP000570166"/>
    </source>
</evidence>
<dbReference type="Proteomes" id="UP000570166">
    <property type="component" value="Unassembled WGS sequence"/>
</dbReference>
<dbReference type="AlphaFoldDB" id="A0A838L6H0"/>
<proteinExistence type="predicted"/>
<reference evidence="2 3" key="1">
    <citation type="submission" date="2020-07" db="EMBL/GenBank/DDBJ databases">
        <authorList>
            <person name="Sun Q."/>
        </authorList>
    </citation>
    <scope>NUCLEOTIDE SEQUENCE [LARGE SCALE GENOMIC DNA]</scope>
    <source>
        <strain evidence="2 3">CGMCC 1.13654</strain>
    </source>
</reference>
<dbReference type="RefSeq" id="WP_160366329.1">
    <property type="nucleotide sequence ID" value="NZ_JACEIB010000002.1"/>
</dbReference>
<sequence length="45" mass="5124">MKTLRIATACALIASFGLATASQARPHHRTCKVTWVHHHKVRKCW</sequence>
<organism evidence="2 3">
    <name type="scientific">Sphingomonas chungangi</name>
    <dbReference type="NCBI Taxonomy" id="2683589"/>
    <lineage>
        <taxon>Bacteria</taxon>
        <taxon>Pseudomonadati</taxon>
        <taxon>Pseudomonadota</taxon>
        <taxon>Alphaproteobacteria</taxon>
        <taxon>Sphingomonadales</taxon>
        <taxon>Sphingomonadaceae</taxon>
        <taxon>Sphingomonas</taxon>
    </lineage>
</organism>
<keyword evidence="3" id="KW-1185">Reference proteome</keyword>
<feature type="signal peptide" evidence="1">
    <location>
        <begin position="1"/>
        <end position="21"/>
    </location>
</feature>
<gene>
    <name evidence="2" type="ORF">HZF05_03615</name>
</gene>